<feature type="transmembrane region" description="Helical" evidence="12">
    <location>
        <begin position="209"/>
        <end position="227"/>
    </location>
</feature>
<feature type="transmembrane region" description="Helical" evidence="12">
    <location>
        <begin position="234"/>
        <end position="254"/>
    </location>
</feature>
<dbReference type="EMBL" id="JACSCY010000018">
    <property type="protein sequence ID" value="MBC6612841.1"/>
    <property type="molecule type" value="Genomic_DNA"/>
</dbReference>
<organism evidence="14 15">
    <name type="scientific">Hymenobacter citatus</name>
    <dbReference type="NCBI Taxonomy" id="2763506"/>
    <lineage>
        <taxon>Bacteria</taxon>
        <taxon>Pseudomonadati</taxon>
        <taxon>Bacteroidota</taxon>
        <taxon>Cytophagia</taxon>
        <taxon>Cytophagales</taxon>
        <taxon>Hymenobacteraceae</taxon>
        <taxon>Hymenobacter</taxon>
    </lineage>
</organism>
<evidence type="ECO:0000256" key="9">
    <source>
        <dbReference type="ARBA" id="ARBA00023065"/>
    </source>
</evidence>
<accession>A0ABR7MP34</accession>
<feature type="domain" description="Cation/H+ exchanger transmembrane" evidence="13">
    <location>
        <begin position="13"/>
        <end position="408"/>
    </location>
</feature>
<comment type="similarity">
    <text evidence="2">Belongs to the monovalent cation:proton antiporter 1 (CPA1) transporter (TC 2.A.36) family.</text>
</comment>
<evidence type="ECO:0000256" key="5">
    <source>
        <dbReference type="ARBA" id="ARBA00022475"/>
    </source>
</evidence>
<evidence type="ECO:0000256" key="8">
    <source>
        <dbReference type="ARBA" id="ARBA00023053"/>
    </source>
</evidence>
<keyword evidence="15" id="KW-1185">Reference proteome</keyword>
<evidence type="ECO:0000259" key="13">
    <source>
        <dbReference type="Pfam" id="PF00999"/>
    </source>
</evidence>
<evidence type="ECO:0000256" key="4">
    <source>
        <dbReference type="ARBA" id="ARBA00022449"/>
    </source>
</evidence>
<feature type="transmembrane region" description="Helical" evidence="12">
    <location>
        <begin position="128"/>
        <end position="150"/>
    </location>
</feature>
<dbReference type="InterPro" id="IPR018422">
    <property type="entry name" value="Cation/H_exchanger_CPA1"/>
</dbReference>
<keyword evidence="8" id="KW-0915">Sodium</keyword>
<feature type="transmembrane region" description="Helical" evidence="12">
    <location>
        <begin position="383"/>
        <end position="407"/>
    </location>
</feature>
<dbReference type="PANTHER" id="PTHR10110:SF195">
    <property type="entry name" value="NA(+)_H(+) ANTIPORTER NHAS2"/>
    <property type="match status" value="1"/>
</dbReference>
<evidence type="ECO:0000313" key="14">
    <source>
        <dbReference type="EMBL" id="MBC6612841.1"/>
    </source>
</evidence>
<evidence type="ECO:0000256" key="11">
    <source>
        <dbReference type="ARBA" id="ARBA00023201"/>
    </source>
</evidence>
<comment type="subcellular location">
    <subcellularLocation>
        <location evidence="1">Cell membrane</location>
        <topology evidence="1">Multi-pass membrane protein</topology>
    </subcellularLocation>
</comment>
<evidence type="ECO:0000256" key="1">
    <source>
        <dbReference type="ARBA" id="ARBA00004651"/>
    </source>
</evidence>
<feature type="transmembrane region" description="Helical" evidence="12">
    <location>
        <begin position="31"/>
        <end position="50"/>
    </location>
</feature>
<dbReference type="Pfam" id="PF00999">
    <property type="entry name" value="Na_H_Exchanger"/>
    <property type="match status" value="1"/>
</dbReference>
<dbReference type="Proteomes" id="UP000622017">
    <property type="component" value="Unassembled WGS sequence"/>
</dbReference>
<keyword evidence="6 12" id="KW-0812">Transmembrane</keyword>
<comment type="caution">
    <text evidence="14">The sequence shown here is derived from an EMBL/GenBank/DDBJ whole genome shotgun (WGS) entry which is preliminary data.</text>
</comment>
<keyword evidence="10 12" id="KW-0472">Membrane</keyword>
<evidence type="ECO:0000256" key="2">
    <source>
        <dbReference type="ARBA" id="ARBA00007367"/>
    </source>
</evidence>
<evidence type="ECO:0000256" key="6">
    <source>
        <dbReference type="ARBA" id="ARBA00022692"/>
    </source>
</evidence>
<proteinExistence type="inferred from homology"/>
<feature type="transmembrane region" description="Helical" evidence="12">
    <location>
        <begin position="70"/>
        <end position="87"/>
    </location>
</feature>
<feature type="transmembrane region" description="Helical" evidence="12">
    <location>
        <begin position="296"/>
        <end position="314"/>
    </location>
</feature>
<evidence type="ECO:0000256" key="12">
    <source>
        <dbReference type="SAM" id="Phobius"/>
    </source>
</evidence>
<keyword evidence="5" id="KW-1003">Cell membrane</keyword>
<gene>
    <name evidence="14" type="ORF">H8B15_18095</name>
</gene>
<keyword evidence="3" id="KW-0813">Transport</keyword>
<feature type="transmembrane region" description="Helical" evidence="12">
    <location>
        <begin position="171"/>
        <end position="189"/>
    </location>
</feature>
<keyword evidence="9" id="KW-0406">Ion transport</keyword>
<keyword evidence="11" id="KW-0739">Sodium transport</keyword>
<evidence type="ECO:0000256" key="7">
    <source>
        <dbReference type="ARBA" id="ARBA00022989"/>
    </source>
</evidence>
<feature type="transmembrane region" description="Helical" evidence="12">
    <location>
        <begin position="6"/>
        <end position="24"/>
    </location>
</feature>
<dbReference type="PANTHER" id="PTHR10110">
    <property type="entry name" value="SODIUM/HYDROGEN EXCHANGER"/>
    <property type="match status" value="1"/>
</dbReference>
<protein>
    <submittedName>
        <fullName evidence="14">Sodium:proton antiporter</fullName>
    </submittedName>
</protein>
<feature type="transmembrane region" description="Helical" evidence="12">
    <location>
        <begin position="357"/>
        <end position="377"/>
    </location>
</feature>
<feature type="transmembrane region" description="Helical" evidence="12">
    <location>
        <begin position="320"/>
        <end position="345"/>
    </location>
</feature>
<name>A0ABR7MP34_9BACT</name>
<feature type="transmembrane region" description="Helical" evidence="12">
    <location>
        <begin position="99"/>
        <end position="122"/>
    </location>
</feature>
<dbReference type="InterPro" id="IPR006153">
    <property type="entry name" value="Cation/H_exchanger_TM"/>
</dbReference>
<dbReference type="Gene3D" id="6.10.140.1330">
    <property type="match status" value="1"/>
</dbReference>
<keyword evidence="7 12" id="KW-1133">Transmembrane helix</keyword>
<sequence>MNLYNVLALLLVVAALFGYVNHRFLRLPSTIGLMVLALVSSVGLVLLGRFEIVDVSSIIDAIKQIDFQTILMQVMLSFLLFAGAIHVDAQKLGQQRVPVFTLATIGMLISTVLVGSMLYWLLPQFGLSLPFMWCLLFGSLISPTDPIAVLGILKEARIPKQLEISIVGESLFNDGVAVVVFVSLAQFATTTGEAAPEGHSIGTLFLQEAVGGVMLGAALGYLGYLMLRTIDNYQVEVLITIALVTGGTALATALHTSGPLAIVVAGLIIGQQGRQLGMSDTTREYVDKFWEMLDEILNAILFVLIGFEILVLHFETVYLLVGLCTIGIVLVARLVAVALPLRLLNLRRSFPQHAVKVLTWGGLRGGISVALALSLPNGEARELLVAVTYVVVVFSIIVQGLSIGPLVKRLGLSIAPSEAEPLQH</sequence>
<reference evidence="14 15" key="1">
    <citation type="submission" date="2020-08" db="EMBL/GenBank/DDBJ databases">
        <title>Hymenobacter sp.</title>
        <authorList>
            <person name="Kim M.K."/>
        </authorList>
    </citation>
    <scope>NUCLEOTIDE SEQUENCE [LARGE SCALE GENOMIC DNA]</scope>
    <source>
        <strain evidence="14 15">BT507</strain>
    </source>
</reference>
<evidence type="ECO:0000256" key="3">
    <source>
        <dbReference type="ARBA" id="ARBA00022448"/>
    </source>
</evidence>
<keyword evidence="4" id="KW-0050">Antiport</keyword>
<evidence type="ECO:0000256" key="10">
    <source>
        <dbReference type="ARBA" id="ARBA00023136"/>
    </source>
</evidence>
<evidence type="ECO:0000313" key="15">
    <source>
        <dbReference type="Proteomes" id="UP000622017"/>
    </source>
</evidence>